<organism evidence="1">
    <name type="scientific">Lepeophtheirus salmonis</name>
    <name type="common">Salmon louse</name>
    <name type="synonym">Caligus salmonis</name>
    <dbReference type="NCBI Taxonomy" id="72036"/>
    <lineage>
        <taxon>Eukaryota</taxon>
        <taxon>Metazoa</taxon>
        <taxon>Ecdysozoa</taxon>
        <taxon>Arthropoda</taxon>
        <taxon>Crustacea</taxon>
        <taxon>Multicrustacea</taxon>
        <taxon>Hexanauplia</taxon>
        <taxon>Copepoda</taxon>
        <taxon>Siphonostomatoida</taxon>
        <taxon>Caligidae</taxon>
        <taxon>Lepeophtheirus</taxon>
    </lineage>
</organism>
<evidence type="ECO:0000313" key="1">
    <source>
        <dbReference type="EMBL" id="CDW20129.1"/>
    </source>
</evidence>
<sequence>MRTLRTEDAGIVDVVQHIFAKCATYLFTQSVWRHSIQKTIIRYMYV</sequence>
<reference evidence="1" key="1">
    <citation type="submission" date="2014-05" db="EMBL/GenBank/DDBJ databases">
        <authorList>
            <person name="Chronopoulou M."/>
        </authorList>
    </citation>
    <scope>NUCLEOTIDE SEQUENCE</scope>
    <source>
        <tissue evidence="1">Whole organism</tissue>
    </source>
</reference>
<proteinExistence type="predicted"/>
<protein>
    <submittedName>
        <fullName evidence="1">Uncharacterized protein</fullName>
    </submittedName>
</protein>
<accession>A0A0K2T232</accession>
<dbReference type="AlphaFoldDB" id="A0A0K2T232"/>
<name>A0A0K2T232_LEPSM</name>
<dbReference type="EMBL" id="HACA01002768">
    <property type="protein sequence ID" value="CDW20129.1"/>
    <property type="molecule type" value="Transcribed_RNA"/>
</dbReference>